<name>A0A225W1C5_9STRA</name>
<evidence type="ECO:0000313" key="1">
    <source>
        <dbReference type="EMBL" id="OWZ11019.1"/>
    </source>
</evidence>
<dbReference type="OrthoDB" id="106306at2759"/>
<reference evidence="2" key="1">
    <citation type="submission" date="2017-03" db="EMBL/GenBank/DDBJ databases">
        <title>Phytopthora megakarya and P. palmivora, two closely related causual agents of cacao black pod achieved similar genome size and gene model numbers by different mechanisms.</title>
        <authorList>
            <person name="Ali S."/>
            <person name="Shao J."/>
            <person name="Larry D.J."/>
            <person name="Kronmiller B."/>
            <person name="Shen D."/>
            <person name="Strem M.D."/>
            <person name="Melnick R.L."/>
            <person name="Guiltinan M.J."/>
            <person name="Tyler B.M."/>
            <person name="Meinhardt L.W."/>
            <person name="Bailey B.A."/>
        </authorList>
    </citation>
    <scope>NUCLEOTIDE SEQUENCE [LARGE SCALE GENOMIC DNA]</scope>
    <source>
        <strain evidence="2">zdho120</strain>
    </source>
</reference>
<proteinExistence type="predicted"/>
<organism evidence="1 2">
    <name type="scientific">Phytophthora megakarya</name>
    <dbReference type="NCBI Taxonomy" id="4795"/>
    <lineage>
        <taxon>Eukaryota</taxon>
        <taxon>Sar</taxon>
        <taxon>Stramenopiles</taxon>
        <taxon>Oomycota</taxon>
        <taxon>Peronosporomycetes</taxon>
        <taxon>Peronosporales</taxon>
        <taxon>Peronosporaceae</taxon>
        <taxon>Phytophthora</taxon>
    </lineage>
</organism>
<dbReference type="Proteomes" id="UP000198211">
    <property type="component" value="Unassembled WGS sequence"/>
</dbReference>
<sequence>MMFPSMSERAHLQPILKMCLASLVEHSAYLRLAFVLESRRNKLAGDVAPTMDPTGIPPYTYL</sequence>
<comment type="caution">
    <text evidence="1">The sequence shown here is derived from an EMBL/GenBank/DDBJ whole genome shotgun (WGS) entry which is preliminary data.</text>
</comment>
<dbReference type="EMBL" id="NBNE01002250">
    <property type="protein sequence ID" value="OWZ11019.1"/>
    <property type="molecule type" value="Genomic_DNA"/>
</dbReference>
<keyword evidence="2" id="KW-1185">Reference proteome</keyword>
<gene>
    <name evidence="1" type="ORF">PHMEG_00016018</name>
</gene>
<protein>
    <submittedName>
        <fullName evidence="1">Uncharacterized protein</fullName>
    </submittedName>
</protein>
<accession>A0A225W1C5</accession>
<dbReference type="AlphaFoldDB" id="A0A225W1C5"/>
<evidence type="ECO:0000313" key="2">
    <source>
        <dbReference type="Proteomes" id="UP000198211"/>
    </source>
</evidence>